<sequence length="118" mass="13769">MSTYPPSVDEDITSINKVKKAVCPEVSKKCVTKQNDSSKTKVIPRRFYIEGRTKKDITENKSFRSRYSDSDEISYLESLKDVIPIPNRLAEQVISEIHNDKKHYYLLSRDTVNKNWLK</sequence>
<gene>
    <name evidence="1" type="ORF">DIATSA_LOCUS4806</name>
</gene>
<organism evidence="1 2">
    <name type="scientific">Diatraea saccharalis</name>
    <name type="common">sugarcane borer</name>
    <dbReference type="NCBI Taxonomy" id="40085"/>
    <lineage>
        <taxon>Eukaryota</taxon>
        <taxon>Metazoa</taxon>
        <taxon>Ecdysozoa</taxon>
        <taxon>Arthropoda</taxon>
        <taxon>Hexapoda</taxon>
        <taxon>Insecta</taxon>
        <taxon>Pterygota</taxon>
        <taxon>Neoptera</taxon>
        <taxon>Endopterygota</taxon>
        <taxon>Lepidoptera</taxon>
        <taxon>Glossata</taxon>
        <taxon>Ditrysia</taxon>
        <taxon>Pyraloidea</taxon>
        <taxon>Crambidae</taxon>
        <taxon>Crambinae</taxon>
        <taxon>Diatraea</taxon>
    </lineage>
</organism>
<accession>A0A9N9R053</accession>
<reference evidence="1" key="2">
    <citation type="submission" date="2022-10" db="EMBL/GenBank/DDBJ databases">
        <authorList>
            <consortium name="ENA_rothamsted_submissions"/>
            <consortium name="culmorum"/>
            <person name="King R."/>
        </authorList>
    </citation>
    <scope>NUCLEOTIDE SEQUENCE</scope>
</reference>
<protein>
    <submittedName>
        <fullName evidence="1">Uncharacterized protein</fullName>
    </submittedName>
</protein>
<reference evidence="1" key="1">
    <citation type="submission" date="2021-12" db="EMBL/GenBank/DDBJ databases">
        <authorList>
            <person name="King R."/>
        </authorList>
    </citation>
    <scope>NUCLEOTIDE SEQUENCE</scope>
</reference>
<name>A0A9N9R053_9NEOP</name>
<dbReference type="Proteomes" id="UP001153714">
    <property type="component" value="Chromosome 16"/>
</dbReference>
<evidence type="ECO:0000313" key="1">
    <source>
        <dbReference type="EMBL" id="CAG9786879.1"/>
    </source>
</evidence>
<dbReference type="EMBL" id="OU893347">
    <property type="protein sequence ID" value="CAG9786879.1"/>
    <property type="molecule type" value="Genomic_DNA"/>
</dbReference>
<keyword evidence="2" id="KW-1185">Reference proteome</keyword>
<proteinExistence type="predicted"/>
<evidence type="ECO:0000313" key="2">
    <source>
        <dbReference type="Proteomes" id="UP001153714"/>
    </source>
</evidence>
<dbReference type="AlphaFoldDB" id="A0A9N9R053"/>